<evidence type="ECO:0000313" key="1">
    <source>
        <dbReference type="EMBL" id="KAK1360673.1"/>
    </source>
</evidence>
<evidence type="ECO:0000313" key="2">
    <source>
        <dbReference type="Proteomes" id="UP001237642"/>
    </source>
</evidence>
<proteinExistence type="predicted"/>
<comment type="caution">
    <text evidence="1">The sequence shown here is derived from an EMBL/GenBank/DDBJ whole genome shotgun (WGS) entry which is preliminary data.</text>
</comment>
<protein>
    <submittedName>
        <fullName evidence="1">Uncharacterized protein</fullName>
    </submittedName>
</protein>
<name>A0AAD8H6J9_9APIA</name>
<reference evidence="1" key="1">
    <citation type="submission" date="2023-02" db="EMBL/GenBank/DDBJ databases">
        <title>Genome of toxic invasive species Heracleum sosnowskyi carries increased number of genes despite the absence of recent whole-genome duplications.</title>
        <authorList>
            <person name="Schelkunov M."/>
            <person name="Shtratnikova V."/>
            <person name="Makarenko M."/>
            <person name="Klepikova A."/>
            <person name="Omelchenko D."/>
            <person name="Novikova G."/>
            <person name="Obukhova E."/>
            <person name="Bogdanov V."/>
            <person name="Penin A."/>
            <person name="Logacheva M."/>
        </authorList>
    </citation>
    <scope>NUCLEOTIDE SEQUENCE</scope>
    <source>
        <strain evidence="1">Hsosn_3</strain>
        <tissue evidence="1">Leaf</tissue>
    </source>
</reference>
<dbReference type="Gene3D" id="2.40.50.140">
    <property type="entry name" value="Nucleic acid-binding proteins"/>
    <property type="match status" value="1"/>
</dbReference>
<dbReference type="EMBL" id="JAUIZM010000010">
    <property type="protein sequence ID" value="KAK1360673.1"/>
    <property type="molecule type" value="Genomic_DNA"/>
</dbReference>
<dbReference type="Proteomes" id="UP001237642">
    <property type="component" value="Unassembled WGS sequence"/>
</dbReference>
<dbReference type="InterPro" id="IPR012340">
    <property type="entry name" value="NA-bd_OB-fold"/>
</dbReference>
<keyword evidence="2" id="KW-1185">Reference proteome</keyword>
<reference evidence="1" key="2">
    <citation type="submission" date="2023-05" db="EMBL/GenBank/DDBJ databases">
        <authorList>
            <person name="Schelkunov M.I."/>
        </authorList>
    </citation>
    <scope>NUCLEOTIDE SEQUENCE</scope>
    <source>
        <strain evidence="1">Hsosn_3</strain>
        <tissue evidence="1">Leaf</tissue>
    </source>
</reference>
<dbReference type="SUPFAM" id="SSF50249">
    <property type="entry name" value="Nucleic acid-binding proteins"/>
    <property type="match status" value="1"/>
</dbReference>
<organism evidence="1 2">
    <name type="scientific">Heracleum sosnowskyi</name>
    <dbReference type="NCBI Taxonomy" id="360622"/>
    <lineage>
        <taxon>Eukaryota</taxon>
        <taxon>Viridiplantae</taxon>
        <taxon>Streptophyta</taxon>
        <taxon>Embryophyta</taxon>
        <taxon>Tracheophyta</taxon>
        <taxon>Spermatophyta</taxon>
        <taxon>Magnoliopsida</taxon>
        <taxon>eudicotyledons</taxon>
        <taxon>Gunneridae</taxon>
        <taxon>Pentapetalae</taxon>
        <taxon>asterids</taxon>
        <taxon>campanulids</taxon>
        <taxon>Apiales</taxon>
        <taxon>Apiaceae</taxon>
        <taxon>Apioideae</taxon>
        <taxon>apioid superclade</taxon>
        <taxon>Tordylieae</taxon>
        <taxon>Tordyliinae</taxon>
        <taxon>Heracleum</taxon>
    </lineage>
</organism>
<dbReference type="AlphaFoldDB" id="A0AAD8H6J9"/>
<sequence>MDTKQVFHTNFVLLNQEYNNILATVRNTQKRNCFPLTAEGKSYPQFATLAPFHYSLAKIKSDVIGMVTDYGNMERASSGAQKMDIMLINEREKKMAVTLWEEKAKQFQDACIFADIYGFLAKSFAENGCRKLRDFALD</sequence>
<accession>A0AAD8H6J9</accession>
<gene>
    <name evidence="1" type="ORF">POM88_045147</name>
</gene>